<proteinExistence type="predicted"/>
<comment type="caution">
    <text evidence="1">The sequence shown here is derived from an EMBL/GenBank/DDBJ whole genome shotgun (WGS) entry which is preliminary data.</text>
</comment>
<sequence>MAGTLALPSPSELPRRLLAFLDERLRNRDDLRRVASLAAEVGAECDALTRDILREGTKLSSFAEGWAARYDRAGRILRHLKSDMGAPSLRHSPEGNGERSSSRMQRILGTEIPMLAKEVGRIENVRLYVEAGFWISIRLSWTLGKLLVANVSYSDGMQGTTWKQETLLLAIKTMEDMEKILTNIAKCQLQWTHLLMAVDLRVENTLAVLRPQALMDHRSILASIGWPPSLTTSILKNGGNVQIQNPLVMMKENKKEIYSQSFMALLGLQVLLANRGGRRHNLLTNQRMQTSPGFTELGNEVKLESGIWTIDELVYPIASRVEHHFSRWSQQPEFIFALTYRITRNLLEGVDIVVQPLIDETRLVGFSAREAWISAMVKMLAAYLRKSIFPDLSRRFHSESIDLELTSSWLNLIDHIIAFDKKMRTLASSQIFFMSDLTEFDGTSALQPLSVLSLFCDHSGWIEIWAQIELRNAQDKLAAKLDIDEAWAISIKQESGTLYDKDANLLTFSATEDYKAPLVADFVIRMTWSMIEKGWGLPSLSLKIKFIRSSANIFLHEFSNILHQYCQELEDVSIMNSDLIQREASSINAARYCESTILEWSDNVNFLEMYTYENDDEVKKGKSSFSCFFADEIEIFSKLQTDYLMEIISAILVEFDYCCYDYIQNSEKWGEDLDDHNVNGVLAEGAGIVSHEFIQPLDMLIDRLQILKVHLNFKDFIDLWRSVAGGLDHFVFRSILLSSIRFSDGGMHQFRTDMLALFHVFKPFCIRSEAFFPCIGDSLKLFGMCLEDVKHLKVALKRQERDRGCLHRYGLFHISIEEAEKILSIRK</sequence>
<dbReference type="Gene3D" id="1.20.58.670">
    <property type="entry name" value="Dsl1p vesicle tethering complex, Tip20p subunit, domain D"/>
    <property type="match status" value="1"/>
</dbReference>
<protein>
    <recommendedName>
        <fullName evidence="3">RINT1-like protein MAG2L</fullName>
    </recommendedName>
</protein>
<reference evidence="1" key="1">
    <citation type="submission" date="2017-07" db="EMBL/GenBank/DDBJ databases">
        <title>Taro Niue Genome Assembly and Annotation.</title>
        <authorList>
            <person name="Atibalentja N."/>
            <person name="Keating K."/>
            <person name="Fields C.J."/>
        </authorList>
    </citation>
    <scope>NUCLEOTIDE SEQUENCE</scope>
    <source>
        <strain evidence="1">Niue_2</strain>
        <tissue evidence="1">Leaf</tissue>
    </source>
</reference>
<dbReference type="GO" id="GO:0006888">
    <property type="term" value="P:endoplasmic reticulum to Golgi vesicle-mediated transport"/>
    <property type="evidence" value="ECO:0007669"/>
    <property type="project" value="InterPro"/>
</dbReference>
<evidence type="ECO:0000313" key="2">
    <source>
        <dbReference type="Proteomes" id="UP000652761"/>
    </source>
</evidence>
<dbReference type="InterPro" id="IPR042044">
    <property type="entry name" value="EXOC6PINT-1/Sec15/Tip20_C_dom2"/>
</dbReference>
<dbReference type="InterPro" id="IPR007528">
    <property type="entry name" value="RINT1_Tip20"/>
</dbReference>
<dbReference type="OrthoDB" id="2189254at2759"/>
<evidence type="ECO:0000313" key="1">
    <source>
        <dbReference type="EMBL" id="MQM00229.1"/>
    </source>
</evidence>
<organism evidence="1 2">
    <name type="scientific">Colocasia esculenta</name>
    <name type="common">Wild taro</name>
    <name type="synonym">Arum esculentum</name>
    <dbReference type="NCBI Taxonomy" id="4460"/>
    <lineage>
        <taxon>Eukaryota</taxon>
        <taxon>Viridiplantae</taxon>
        <taxon>Streptophyta</taxon>
        <taxon>Embryophyta</taxon>
        <taxon>Tracheophyta</taxon>
        <taxon>Spermatophyta</taxon>
        <taxon>Magnoliopsida</taxon>
        <taxon>Liliopsida</taxon>
        <taxon>Araceae</taxon>
        <taxon>Aroideae</taxon>
        <taxon>Colocasieae</taxon>
        <taxon>Colocasia</taxon>
    </lineage>
</organism>
<accession>A0A843VU10</accession>
<dbReference type="EMBL" id="NMUH01002478">
    <property type="protein sequence ID" value="MQM00229.1"/>
    <property type="molecule type" value="Genomic_DNA"/>
</dbReference>
<dbReference type="GO" id="GO:0006890">
    <property type="term" value="P:retrograde vesicle-mediated transport, Golgi to endoplasmic reticulum"/>
    <property type="evidence" value="ECO:0007669"/>
    <property type="project" value="InterPro"/>
</dbReference>
<keyword evidence="2" id="KW-1185">Reference proteome</keyword>
<dbReference type="GO" id="GO:0060628">
    <property type="term" value="P:regulation of ER to Golgi vesicle-mediated transport"/>
    <property type="evidence" value="ECO:0007669"/>
    <property type="project" value="TreeGrafter"/>
</dbReference>
<dbReference type="PROSITE" id="PS51386">
    <property type="entry name" value="RINT1_TIP20"/>
    <property type="match status" value="1"/>
</dbReference>
<dbReference type="Pfam" id="PF04437">
    <property type="entry name" value="RINT1_TIP1"/>
    <property type="match status" value="1"/>
</dbReference>
<dbReference type="PANTHER" id="PTHR13520">
    <property type="entry name" value="RAD50-INTERACTING PROTEIN 1 RINT-1"/>
    <property type="match status" value="1"/>
</dbReference>
<name>A0A843VU10_COLES</name>
<dbReference type="GO" id="GO:0070939">
    <property type="term" value="C:Dsl1/NZR complex"/>
    <property type="evidence" value="ECO:0007669"/>
    <property type="project" value="InterPro"/>
</dbReference>
<dbReference type="AlphaFoldDB" id="A0A843VU10"/>
<dbReference type="PANTHER" id="PTHR13520:SF0">
    <property type="entry name" value="RAD50-INTERACTING PROTEIN 1"/>
    <property type="match status" value="1"/>
</dbReference>
<gene>
    <name evidence="1" type="ORF">Taro_032963</name>
</gene>
<dbReference type="Proteomes" id="UP000652761">
    <property type="component" value="Unassembled WGS sequence"/>
</dbReference>
<evidence type="ECO:0008006" key="3">
    <source>
        <dbReference type="Google" id="ProtNLM"/>
    </source>
</evidence>